<feature type="transmembrane region" description="Helical" evidence="8">
    <location>
        <begin position="127"/>
        <end position="150"/>
    </location>
</feature>
<evidence type="ECO:0000256" key="2">
    <source>
        <dbReference type="ARBA" id="ARBA00009142"/>
    </source>
</evidence>
<evidence type="ECO:0000256" key="3">
    <source>
        <dbReference type="ARBA" id="ARBA00022448"/>
    </source>
</evidence>
<dbReference type="Proteomes" id="UP001652461">
    <property type="component" value="Unassembled WGS sequence"/>
</dbReference>
<dbReference type="Pfam" id="PF01925">
    <property type="entry name" value="TauE"/>
    <property type="match status" value="1"/>
</dbReference>
<keyword evidence="7 8" id="KW-0472">Membrane</keyword>
<feature type="transmembrane region" description="Helical" evidence="8">
    <location>
        <begin position="162"/>
        <end position="184"/>
    </location>
</feature>
<dbReference type="InterPro" id="IPR052017">
    <property type="entry name" value="TSUP"/>
</dbReference>
<evidence type="ECO:0000313" key="10">
    <source>
        <dbReference type="Proteomes" id="UP001652461"/>
    </source>
</evidence>
<feature type="transmembrane region" description="Helical" evidence="8">
    <location>
        <begin position="42"/>
        <end position="64"/>
    </location>
</feature>
<dbReference type="RefSeq" id="WP_158361531.1">
    <property type="nucleotide sequence ID" value="NZ_JAOQKC010000001.1"/>
</dbReference>
<feature type="transmembrane region" description="Helical" evidence="8">
    <location>
        <begin position="85"/>
        <end position="107"/>
    </location>
</feature>
<reference evidence="9 10" key="1">
    <citation type="journal article" date="2021" name="ISME Commun">
        <title>Automated analysis of genomic sequences facilitates high-throughput and comprehensive description of bacteria.</title>
        <authorList>
            <person name="Hitch T.C.A."/>
        </authorList>
    </citation>
    <scope>NUCLEOTIDE SEQUENCE [LARGE SCALE GENOMIC DNA]</scope>
    <source>
        <strain evidence="9 10">Sanger_04</strain>
    </source>
</reference>
<dbReference type="PANTHER" id="PTHR30269:SF38">
    <property type="entry name" value="SULFITE EXPORTER TAUE_SAFE"/>
    <property type="match status" value="1"/>
</dbReference>
<gene>
    <name evidence="9" type="ORF">OCV63_01230</name>
</gene>
<comment type="subcellular location">
    <subcellularLocation>
        <location evidence="1 8">Cell membrane</location>
        <topology evidence="1 8">Multi-pass membrane protein</topology>
    </subcellularLocation>
</comment>
<evidence type="ECO:0000256" key="8">
    <source>
        <dbReference type="RuleBase" id="RU363041"/>
    </source>
</evidence>
<keyword evidence="6 8" id="KW-1133">Transmembrane helix</keyword>
<dbReference type="InterPro" id="IPR002781">
    <property type="entry name" value="TM_pro_TauE-like"/>
</dbReference>
<proteinExistence type="inferred from homology"/>
<accession>A0ABT2RT88</accession>
<keyword evidence="4 8" id="KW-1003">Cell membrane</keyword>
<comment type="caution">
    <text evidence="9">The sequence shown here is derived from an EMBL/GenBank/DDBJ whole genome shotgun (WGS) entry which is preliminary data.</text>
</comment>
<evidence type="ECO:0000256" key="6">
    <source>
        <dbReference type="ARBA" id="ARBA00022989"/>
    </source>
</evidence>
<sequence length="239" mass="26573">MKLTLFILLVFSFNLIQTIGAFAGTMLAMPFAILLLGPEQARLILTAVGILSCIYPVLSCRSFIDWKEVRKIGIYMAAGILAAQFLLKYLYGTAILTVYGLLVIGVALRNFRQTNPRQLPSWLDNLILLMAGLVHGAFLSGGSFLLIYAIEHFAKKDVQRSTLSVLWLILNGGMVVLFTAQGLYCRENLHYVWIGVIPAILGIFLGDCLQKKLDETLFRKFSNCLLFLSGSVLVIKCFL</sequence>
<name>A0ABT2RT88_9FIRM</name>
<dbReference type="EMBL" id="JAOQKC010000001">
    <property type="protein sequence ID" value="MCU6695524.1"/>
    <property type="molecule type" value="Genomic_DNA"/>
</dbReference>
<evidence type="ECO:0000256" key="7">
    <source>
        <dbReference type="ARBA" id="ARBA00023136"/>
    </source>
</evidence>
<comment type="similarity">
    <text evidence="2 8">Belongs to the 4-toluene sulfonate uptake permease (TSUP) (TC 2.A.102) family.</text>
</comment>
<evidence type="ECO:0000256" key="4">
    <source>
        <dbReference type="ARBA" id="ARBA00022475"/>
    </source>
</evidence>
<evidence type="ECO:0000313" key="9">
    <source>
        <dbReference type="EMBL" id="MCU6695524.1"/>
    </source>
</evidence>
<organism evidence="9 10">
    <name type="scientific">Laedolimicola ammoniilytica</name>
    <dbReference type="NCBI Taxonomy" id="2981771"/>
    <lineage>
        <taxon>Bacteria</taxon>
        <taxon>Bacillati</taxon>
        <taxon>Bacillota</taxon>
        <taxon>Clostridia</taxon>
        <taxon>Lachnospirales</taxon>
        <taxon>Lachnospiraceae</taxon>
        <taxon>Laedolimicola</taxon>
    </lineage>
</organism>
<evidence type="ECO:0000256" key="1">
    <source>
        <dbReference type="ARBA" id="ARBA00004651"/>
    </source>
</evidence>
<keyword evidence="3" id="KW-0813">Transport</keyword>
<dbReference type="PANTHER" id="PTHR30269">
    <property type="entry name" value="TRANSMEMBRANE PROTEIN YFCA"/>
    <property type="match status" value="1"/>
</dbReference>
<feature type="transmembrane region" description="Helical" evidence="8">
    <location>
        <begin position="190"/>
        <end position="209"/>
    </location>
</feature>
<protein>
    <recommendedName>
        <fullName evidence="8">Probable membrane transporter protein</fullName>
    </recommendedName>
</protein>
<keyword evidence="10" id="KW-1185">Reference proteome</keyword>
<keyword evidence="5 8" id="KW-0812">Transmembrane</keyword>
<evidence type="ECO:0000256" key="5">
    <source>
        <dbReference type="ARBA" id="ARBA00022692"/>
    </source>
</evidence>